<dbReference type="InterPro" id="IPR013083">
    <property type="entry name" value="Znf_RING/FYVE/PHD"/>
</dbReference>
<dbReference type="GO" id="GO:0061630">
    <property type="term" value="F:ubiquitin protein ligase activity"/>
    <property type="evidence" value="ECO:0007669"/>
    <property type="project" value="UniProtKB-EC"/>
</dbReference>
<name>A0A8C3J6D3_9CHAR</name>
<accession>A0A8C3J6D3</accession>
<keyword evidence="8" id="KW-0804">Transcription</keyword>
<dbReference type="PANTHER" id="PTHR46077">
    <property type="entry name" value="E3 UBIQUITIN-PROTEIN LIGASE TOPORS"/>
    <property type="match status" value="1"/>
</dbReference>
<reference evidence="11" key="1">
    <citation type="submission" date="2025-08" db="UniProtKB">
        <authorList>
            <consortium name="Ensembl"/>
        </authorList>
    </citation>
    <scope>IDENTIFICATION</scope>
</reference>
<dbReference type="Gene3D" id="3.30.40.10">
    <property type="entry name" value="Zinc/RING finger domain, C3HC4 (zinc finger)"/>
    <property type="match status" value="1"/>
</dbReference>
<organism evidence="11 12">
    <name type="scientific">Calidris pygmaea</name>
    <name type="common">Spoon-billed sandpiper</name>
    <dbReference type="NCBI Taxonomy" id="425635"/>
    <lineage>
        <taxon>Eukaryota</taxon>
        <taxon>Metazoa</taxon>
        <taxon>Chordata</taxon>
        <taxon>Craniata</taxon>
        <taxon>Vertebrata</taxon>
        <taxon>Euteleostomi</taxon>
        <taxon>Archelosauria</taxon>
        <taxon>Archosauria</taxon>
        <taxon>Dinosauria</taxon>
        <taxon>Saurischia</taxon>
        <taxon>Theropoda</taxon>
        <taxon>Coelurosauria</taxon>
        <taxon>Aves</taxon>
        <taxon>Neognathae</taxon>
        <taxon>Neoaves</taxon>
        <taxon>Charadriiformes</taxon>
        <taxon>Scolopacidae</taxon>
        <taxon>Calidris</taxon>
    </lineage>
</organism>
<dbReference type="GO" id="GO:0000209">
    <property type="term" value="P:protein polyubiquitination"/>
    <property type="evidence" value="ECO:0007669"/>
    <property type="project" value="TreeGrafter"/>
</dbReference>
<feature type="domain" description="RING-type" evidence="10">
    <location>
        <begin position="99"/>
        <end position="138"/>
    </location>
</feature>
<dbReference type="InterPro" id="IPR001841">
    <property type="entry name" value="Znf_RING"/>
</dbReference>
<proteinExistence type="predicted"/>
<keyword evidence="3" id="KW-0808">Transferase</keyword>
<dbReference type="Ensembl" id="ENSCPGT00000002238.1">
    <property type="protein sequence ID" value="ENSCPGP00000002040.1"/>
    <property type="gene ID" value="ENSCPGG00000001522.1"/>
</dbReference>
<evidence type="ECO:0000256" key="9">
    <source>
        <dbReference type="PROSITE-ProRule" id="PRU00175"/>
    </source>
</evidence>
<dbReference type="PROSITE" id="PS50089">
    <property type="entry name" value="ZF_RING_2"/>
    <property type="match status" value="1"/>
</dbReference>
<dbReference type="SMART" id="SM00184">
    <property type="entry name" value="RING"/>
    <property type="match status" value="1"/>
</dbReference>
<reference evidence="11" key="2">
    <citation type="submission" date="2025-09" db="UniProtKB">
        <authorList>
            <consortium name="Ensembl"/>
        </authorList>
    </citation>
    <scope>IDENTIFICATION</scope>
</reference>
<evidence type="ECO:0000256" key="2">
    <source>
        <dbReference type="ARBA" id="ARBA00012483"/>
    </source>
</evidence>
<evidence type="ECO:0000256" key="5">
    <source>
        <dbReference type="ARBA" id="ARBA00022771"/>
    </source>
</evidence>
<evidence type="ECO:0000313" key="11">
    <source>
        <dbReference type="Ensembl" id="ENSCPGP00000002040.1"/>
    </source>
</evidence>
<evidence type="ECO:0000256" key="4">
    <source>
        <dbReference type="ARBA" id="ARBA00022723"/>
    </source>
</evidence>
<evidence type="ECO:0000256" key="7">
    <source>
        <dbReference type="ARBA" id="ARBA00023015"/>
    </source>
</evidence>
<dbReference type="InterPro" id="IPR017907">
    <property type="entry name" value="Znf_RING_CS"/>
</dbReference>
<evidence type="ECO:0000259" key="10">
    <source>
        <dbReference type="PROSITE" id="PS50089"/>
    </source>
</evidence>
<evidence type="ECO:0000256" key="3">
    <source>
        <dbReference type="ARBA" id="ARBA00022679"/>
    </source>
</evidence>
<dbReference type="SUPFAM" id="SSF57850">
    <property type="entry name" value="RING/U-box"/>
    <property type="match status" value="1"/>
</dbReference>
<dbReference type="Proteomes" id="UP000694419">
    <property type="component" value="Unplaced"/>
</dbReference>
<keyword evidence="7" id="KW-0805">Transcription regulation</keyword>
<dbReference type="GO" id="GO:0006513">
    <property type="term" value="P:protein monoubiquitination"/>
    <property type="evidence" value="ECO:0007669"/>
    <property type="project" value="TreeGrafter"/>
</dbReference>
<keyword evidence="12" id="KW-1185">Reference proteome</keyword>
<keyword evidence="4" id="KW-0479">Metal-binding</keyword>
<dbReference type="PROSITE" id="PS00518">
    <property type="entry name" value="ZF_RING_1"/>
    <property type="match status" value="1"/>
</dbReference>
<dbReference type="PANTHER" id="PTHR46077:SF1">
    <property type="entry name" value="TOP1 BINDING ARGININE_SERINE RICH PROTEIN, E3 UBIQUITIN LIGASE"/>
    <property type="match status" value="1"/>
</dbReference>
<keyword evidence="6" id="KW-0862">Zinc</keyword>
<dbReference type="GO" id="GO:0008270">
    <property type="term" value="F:zinc ion binding"/>
    <property type="evidence" value="ECO:0007669"/>
    <property type="project" value="UniProtKB-KW"/>
</dbReference>
<protein>
    <recommendedName>
        <fullName evidence="2">RING-type E3 ubiquitin transferase</fullName>
        <ecNumber evidence="2">2.3.2.27</ecNumber>
    </recommendedName>
</protein>
<sequence length="296" mass="32979">RNLHGFGGGTGFCTCCGSGPLTGDPSGSPHASLLPLLSSACFALMFPERLKLRQSVHLSWQVMASDTKEGPEQSSSAVRVAPNPMQQAGQSEAVADAPCSICMGTMHNTVCVPICFHRFCFGCIWRWASRSPTCPLCRQPFDHVLHIVRADSYYQEYAISPSARQWRSMARNRLLHRSPQQRYDLRRRLTNDSSNCLLSHPLSLLERRAFHSFSAQHQNLFLVHGHHMPDVVGQQQSHLGCGDARVSFLRSWSTRDHRERSAIQCCNGCLPVRELSQNCGIYTAFFSTGSLLSTKT</sequence>
<dbReference type="AlphaFoldDB" id="A0A8C3J6D3"/>
<comment type="catalytic activity">
    <reaction evidence="1">
        <text>S-ubiquitinyl-[E2 ubiquitin-conjugating enzyme]-L-cysteine + [acceptor protein]-L-lysine = [E2 ubiquitin-conjugating enzyme]-L-cysteine + N(6)-ubiquitinyl-[acceptor protein]-L-lysine.</text>
        <dbReference type="EC" id="2.3.2.27"/>
    </reaction>
</comment>
<evidence type="ECO:0000313" key="12">
    <source>
        <dbReference type="Proteomes" id="UP000694419"/>
    </source>
</evidence>
<dbReference type="Pfam" id="PF13920">
    <property type="entry name" value="zf-C3HC4_3"/>
    <property type="match status" value="1"/>
</dbReference>
<dbReference type="EC" id="2.3.2.27" evidence="2"/>
<evidence type="ECO:0000256" key="1">
    <source>
        <dbReference type="ARBA" id="ARBA00000900"/>
    </source>
</evidence>
<keyword evidence="5 9" id="KW-0863">Zinc-finger</keyword>
<evidence type="ECO:0000256" key="8">
    <source>
        <dbReference type="ARBA" id="ARBA00023163"/>
    </source>
</evidence>
<evidence type="ECO:0000256" key="6">
    <source>
        <dbReference type="ARBA" id="ARBA00022833"/>
    </source>
</evidence>